<evidence type="ECO:0000259" key="4">
    <source>
        <dbReference type="Pfam" id="PF01494"/>
    </source>
</evidence>
<dbReference type="InterPro" id="IPR002938">
    <property type="entry name" value="FAD-bd"/>
</dbReference>
<protein>
    <submittedName>
        <fullName evidence="5">FAD-dependent monooxygenase</fullName>
    </submittedName>
</protein>
<keyword evidence="3" id="KW-0274">FAD</keyword>
<dbReference type="Gene3D" id="3.30.70.2450">
    <property type="match status" value="1"/>
</dbReference>
<dbReference type="InterPro" id="IPR050641">
    <property type="entry name" value="RIFMO-like"/>
</dbReference>
<proteinExistence type="predicted"/>
<dbReference type="RefSeq" id="WP_223103575.1">
    <property type="nucleotide sequence ID" value="NZ_CP061913.1"/>
</dbReference>
<dbReference type="Gene3D" id="3.50.50.60">
    <property type="entry name" value="FAD/NAD(P)-binding domain"/>
    <property type="match status" value="2"/>
</dbReference>
<evidence type="ECO:0000256" key="1">
    <source>
        <dbReference type="ARBA" id="ARBA00001974"/>
    </source>
</evidence>
<sequence>MKHFDADVIVAGAGPVGLMLAIELRTAGIDVMLLERRAEADPVTKAGSIGPLAVEALERRGLMPQLLAAEERTLQGYADMAAAGGYSGEAHGPKEHFAGLDKIDSSRYGAGRRRMRVEQPVLVGILQEALGRLGGNLRRDHEATGVEQDTDGVTVTACTRGGERSLRARFLVGCDGGGSAVRALAAIAFTGTPATLTGRRAVVTLDDPAALRPGFAYTPGGVLVYGLGVNRVATLEFDGPPPADSGPMTLEDLRASLARVRGTDVPITAMDGGGYFADGAYQAATYRSGRVLLAGDAAHVHAPFGGQGLNVGLVDAVNLGWKLAAAIRGWAPAGLLDTYSAERQPVGARLVDNTRAQTALMRPDPHSTALRNLFAELMDLPEVERHLGRMLAGFDTRYNVGGNDPLAGTILPNLTLRAAGGGLVAQAAFAEAGHGLLLDMVPAYGLAEVAQPWAGRIDVIRASAIVGGQLPGLTAVLLRPDNCVLWAARPGDEPDRAGLTEVLRTWFGD</sequence>
<comment type="cofactor">
    <cofactor evidence="1">
        <name>FAD</name>
        <dbReference type="ChEBI" id="CHEBI:57692"/>
    </cofactor>
</comment>
<dbReference type="Pfam" id="PF01494">
    <property type="entry name" value="FAD_binding_3"/>
    <property type="match status" value="1"/>
</dbReference>
<dbReference type="Pfam" id="PF21274">
    <property type="entry name" value="Rng_hyd_C"/>
    <property type="match status" value="1"/>
</dbReference>
<reference evidence="5 6" key="1">
    <citation type="submission" date="2024-09" db="EMBL/GenBank/DDBJ databases">
        <authorList>
            <person name="Sun Q."/>
            <person name="Mori K."/>
        </authorList>
    </citation>
    <scope>NUCLEOTIDE SEQUENCE [LARGE SCALE GENOMIC DNA]</scope>
    <source>
        <strain evidence="5 6">JCM 3307</strain>
    </source>
</reference>
<name>A0ABV5M3C1_9ACTN</name>
<dbReference type="InterPro" id="IPR036188">
    <property type="entry name" value="FAD/NAD-bd_sf"/>
</dbReference>
<evidence type="ECO:0000313" key="6">
    <source>
        <dbReference type="Proteomes" id="UP001589608"/>
    </source>
</evidence>
<dbReference type="PANTHER" id="PTHR43004:SF19">
    <property type="entry name" value="BINDING MONOOXYGENASE, PUTATIVE (JCVI)-RELATED"/>
    <property type="match status" value="1"/>
</dbReference>
<dbReference type="PRINTS" id="PR00420">
    <property type="entry name" value="RNGMNOXGNASE"/>
</dbReference>
<dbReference type="EMBL" id="JBHMCA010000020">
    <property type="protein sequence ID" value="MFB9443316.1"/>
    <property type="molecule type" value="Genomic_DNA"/>
</dbReference>
<keyword evidence="6" id="KW-1185">Reference proteome</keyword>
<dbReference type="SUPFAM" id="SSF51905">
    <property type="entry name" value="FAD/NAD(P)-binding domain"/>
    <property type="match status" value="1"/>
</dbReference>
<dbReference type="Gene3D" id="3.40.30.120">
    <property type="match status" value="1"/>
</dbReference>
<gene>
    <name evidence="5" type="ORF">ACFFTR_09495</name>
</gene>
<dbReference type="GO" id="GO:0004497">
    <property type="term" value="F:monooxygenase activity"/>
    <property type="evidence" value="ECO:0007669"/>
    <property type="project" value="UniProtKB-KW"/>
</dbReference>
<evidence type="ECO:0000256" key="3">
    <source>
        <dbReference type="ARBA" id="ARBA00022827"/>
    </source>
</evidence>
<comment type="caution">
    <text evidence="5">The sequence shown here is derived from an EMBL/GenBank/DDBJ whole genome shotgun (WGS) entry which is preliminary data.</text>
</comment>
<dbReference type="Proteomes" id="UP001589608">
    <property type="component" value="Unassembled WGS sequence"/>
</dbReference>
<feature type="domain" description="FAD-binding" evidence="4">
    <location>
        <begin position="5"/>
        <end position="354"/>
    </location>
</feature>
<dbReference type="PANTHER" id="PTHR43004">
    <property type="entry name" value="TRK SYSTEM POTASSIUM UPTAKE PROTEIN"/>
    <property type="match status" value="1"/>
</dbReference>
<keyword evidence="5" id="KW-0503">Monooxygenase</keyword>
<accession>A0ABV5M3C1</accession>
<evidence type="ECO:0000256" key="2">
    <source>
        <dbReference type="ARBA" id="ARBA00022630"/>
    </source>
</evidence>
<organism evidence="5 6">
    <name type="scientific">Dactylosporangium vinaceum</name>
    <dbReference type="NCBI Taxonomy" id="53362"/>
    <lineage>
        <taxon>Bacteria</taxon>
        <taxon>Bacillati</taxon>
        <taxon>Actinomycetota</taxon>
        <taxon>Actinomycetes</taxon>
        <taxon>Micromonosporales</taxon>
        <taxon>Micromonosporaceae</taxon>
        <taxon>Dactylosporangium</taxon>
    </lineage>
</organism>
<keyword evidence="2" id="KW-0285">Flavoprotein</keyword>
<evidence type="ECO:0000313" key="5">
    <source>
        <dbReference type="EMBL" id="MFB9443316.1"/>
    </source>
</evidence>
<keyword evidence="5" id="KW-0560">Oxidoreductase</keyword>